<protein>
    <recommendedName>
        <fullName evidence="4">Glycosyltransferase RgtA/B/C/D-like domain-containing protein</fullName>
    </recommendedName>
</protein>
<feature type="transmembrane region" description="Helical" evidence="1">
    <location>
        <begin position="333"/>
        <end position="355"/>
    </location>
</feature>
<keyword evidence="1" id="KW-1133">Transmembrane helix</keyword>
<name>A0A5B8A4N2_9BACT</name>
<proteinExistence type="predicted"/>
<keyword evidence="3" id="KW-1185">Reference proteome</keyword>
<feature type="transmembrane region" description="Helical" evidence="1">
    <location>
        <begin position="121"/>
        <end position="139"/>
    </location>
</feature>
<feature type="transmembrane region" description="Helical" evidence="1">
    <location>
        <begin position="362"/>
        <end position="383"/>
    </location>
</feature>
<feature type="transmembrane region" description="Helical" evidence="1">
    <location>
        <begin position="245"/>
        <end position="264"/>
    </location>
</feature>
<organism evidence="2 3">
    <name type="scientific">Hymenobacter jejuensis</name>
    <dbReference type="NCBI Taxonomy" id="2502781"/>
    <lineage>
        <taxon>Bacteria</taxon>
        <taxon>Pseudomonadati</taxon>
        <taxon>Bacteroidota</taxon>
        <taxon>Cytophagia</taxon>
        <taxon>Cytophagales</taxon>
        <taxon>Hymenobacteraceae</taxon>
        <taxon>Hymenobacter</taxon>
    </lineage>
</organism>
<dbReference type="RefSeq" id="WP_139517452.1">
    <property type="nucleotide sequence ID" value="NZ_CP040896.1"/>
</dbReference>
<dbReference type="Proteomes" id="UP000305398">
    <property type="component" value="Chromosome"/>
</dbReference>
<accession>A0A5B8A4N2</accession>
<evidence type="ECO:0008006" key="4">
    <source>
        <dbReference type="Google" id="ProtNLM"/>
    </source>
</evidence>
<keyword evidence="1" id="KW-0472">Membrane</keyword>
<evidence type="ECO:0000313" key="2">
    <source>
        <dbReference type="EMBL" id="QDA62221.1"/>
    </source>
</evidence>
<reference evidence="2 3" key="1">
    <citation type="submission" date="2019-06" db="EMBL/GenBank/DDBJ databases">
        <authorList>
            <person name="Srinivasan S."/>
        </authorList>
    </citation>
    <scope>NUCLEOTIDE SEQUENCE [LARGE SCALE GENOMIC DNA]</scope>
    <source>
        <strain evidence="2 3">17J68-5</strain>
    </source>
</reference>
<evidence type="ECO:0000313" key="3">
    <source>
        <dbReference type="Proteomes" id="UP000305398"/>
    </source>
</evidence>
<gene>
    <name evidence="2" type="ORF">FHG12_19900</name>
</gene>
<dbReference type="KEGG" id="hyj:FHG12_19900"/>
<sequence>MNILVAIALNLSILLALSIWLRRQMHMVGLGKLVLPLLALKLVACWLSVRWFLSGDAQYFLEWAGLLTQQLRAAPKAWLHTAVSETFRYRGSSLLFHGFSNTFFFIKILSLLNLASLGNALLNGVYLSLFSFIGFWKLVRVLQQAFSSVAALAGAISFLVWPTTVYWTSGITKESLLVGSGAWLTAIVLGWLYAGKRPRVLTVVGLLVLTALHFKMRFFFAVVLLGALVGVTLNRIVQRMGLGPARGLQLVLFAGLMLLGTWTASEISPVFRFNKFTSQLIRNYSDLLAVSHYRPHIEYDDLAPTWQSIAWNAPKAVFSTLARPLPWEEMRGVYVWAGLENLFLLALVAIALGALPRQRAGVLPFALVLALVFYSFVLAVLLGLSTPNLGTLNRYRVAMLPYLVLLLLQNEYVARWLRRLLPSTSHDIKEPSLGARRLGV</sequence>
<feature type="transmembrane region" description="Helical" evidence="1">
    <location>
        <begin position="214"/>
        <end position="233"/>
    </location>
</feature>
<dbReference type="EMBL" id="CP040896">
    <property type="protein sequence ID" value="QDA62221.1"/>
    <property type="molecule type" value="Genomic_DNA"/>
</dbReference>
<feature type="transmembrane region" description="Helical" evidence="1">
    <location>
        <begin position="175"/>
        <end position="194"/>
    </location>
</feature>
<dbReference type="AlphaFoldDB" id="A0A5B8A4N2"/>
<dbReference type="OrthoDB" id="876946at2"/>
<keyword evidence="1" id="KW-0812">Transmembrane</keyword>
<evidence type="ECO:0000256" key="1">
    <source>
        <dbReference type="SAM" id="Phobius"/>
    </source>
</evidence>
<feature type="transmembrane region" description="Helical" evidence="1">
    <location>
        <begin position="6"/>
        <end position="21"/>
    </location>
</feature>
<feature type="transmembrane region" description="Helical" evidence="1">
    <location>
        <begin position="145"/>
        <end position="168"/>
    </location>
</feature>
<feature type="transmembrane region" description="Helical" evidence="1">
    <location>
        <begin position="395"/>
        <end position="413"/>
    </location>
</feature>
<feature type="transmembrane region" description="Helical" evidence="1">
    <location>
        <begin position="33"/>
        <end position="53"/>
    </location>
</feature>